<dbReference type="EMBL" id="JABWGN010000004">
    <property type="protein sequence ID" value="NUW31747.1"/>
    <property type="molecule type" value="Genomic_DNA"/>
</dbReference>
<name>A0A7Y6I4U9_9ACTN</name>
<keyword evidence="2" id="KW-1185">Reference proteome</keyword>
<protein>
    <submittedName>
        <fullName evidence="1">Uncharacterized protein</fullName>
    </submittedName>
</protein>
<organism evidence="1 2">
    <name type="scientific">Nonomuraea montanisoli</name>
    <dbReference type="NCBI Taxonomy" id="2741721"/>
    <lineage>
        <taxon>Bacteria</taxon>
        <taxon>Bacillati</taxon>
        <taxon>Actinomycetota</taxon>
        <taxon>Actinomycetes</taxon>
        <taxon>Streptosporangiales</taxon>
        <taxon>Streptosporangiaceae</taxon>
        <taxon>Nonomuraea</taxon>
    </lineage>
</organism>
<proteinExistence type="predicted"/>
<dbReference type="AlphaFoldDB" id="A0A7Y6I4U9"/>
<dbReference type="Proteomes" id="UP000586042">
    <property type="component" value="Unassembled WGS sequence"/>
</dbReference>
<evidence type="ECO:0000313" key="1">
    <source>
        <dbReference type="EMBL" id="NUW31747.1"/>
    </source>
</evidence>
<dbReference type="RefSeq" id="WP_175589225.1">
    <property type="nucleotide sequence ID" value="NZ_JABWGN010000004.1"/>
</dbReference>
<evidence type="ECO:0000313" key="2">
    <source>
        <dbReference type="Proteomes" id="UP000586042"/>
    </source>
</evidence>
<gene>
    <name evidence="1" type="ORF">HTZ77_09945</name>
</gene>
<comment type="caution">
    <text evidence="1">The sequence shown here is derived from an EMBL/GenBank/DDBJ whole genome shotgun (WGS) entry which is preliminary data.</text>
</comment>
<sequence>MSGAAAGRLRLGRLTAEHPSAVVVSSLAEALATVPDGVMLTGPDGWC</sequence>
<accession>A0A7Y6I4U9</accession>
<reference evidence="1 2" key="1">
    <citation type="submission" date="2020-06" db="EMBL/GenBank/DDBJ databases">
        <title>Nonomuraea sp. SMC257, a novel actinomycete isolated from soil.</title>
        <authorList>
            <person name="Chanama M."/>
        </authorList>
    </citation>
    <scope>NUCLEOTIDE SEQUENCE [LARGE SCALE GENOMIC DNA]</scope>
    <source>
        <strain evidence="1 2">SMC257</strain>
    </source>
</reference>